<dbReference type="OrthoDB" id="6126485at2759"/>
<keyword evidence="2" id="KW-1185">Reference proteome</keyword>
<dbReference type="Proteomes" id="UP000242188">
    <property type="component" value="Unassembled WGS sequence"/>
</dbReference>
<accession>A0A210PHE7</accession>
<proteinExistence type="predicted"/>
<reference evidence="1 2" key="1">
    <citation type="journal article" date="2017" name="Nat. Ecol. Evol.">
        <title>Scallop genome provides insights into evolution of bilaterian karyotype and development.</title>
        <authorList>
            <person name="Wang S."/>
            <person name="Zhang J."/>
            <person name="Jiao W."/>
            <person name="Li J."/>
            <person name="Xun X."/>
            <person name="Sun Y."/>
            <person name="Guo X."/>
            <person name="Huan P."/>
            <person name="Dong B."/>
            <person name="Zhang L."/>
            <person name="Hu X."/>
            <person name="Sun X."/>
            <person name="Wang J."/>
            <person name="Zhao C."/>
            <person name="Wang Y."/>
            <person name="Wang D."/>
            <person name="Huang X."/>
            <person name="Wang R."/>
            <person name="Lv J."/>
            <person name="Li Y."/>
            <person name="Zhang Z."/>
            <person name="Liu B."/>
            <person name="Lu W."/>
            <person name="Hui Y."/>
            <person name="Liang J."/>
            <person name="Zhou Z."/>
            <person name="Hou R."/>
            <person name="Li X."/>
            <person name="Liu Y."/>
            <person name="Li H."/>
            <person name="Ning X."/>
            <person name="Lin Y."/>
            <person name="Zhao L."/>
            <person name="Xing Q."/>
            <person name="Dou J."/>
            <person name="Li Y."/>
            <person name="Mao J."/>
            <person name="Guo H."/>
            <person name="Dou H."/>
            <person name="Li T."/>
            <person name="Mu C."/>
            <person name="Jiang W."/>
            <person name="Fu Q."/>
            <person name="Fu X."/>
            <person name="Miao Y."/>
            <person name="Liu J."/>
            <person name="Yu Q."/>
            <person name="Li R."/>
            <person name="Liao H."/>
            <person name="Li X."/>
            <person name="Kong Y."/>
            <person name="Jiang Z."/>
            <person name="Chourrout D."/>
            <person name="Li R."/>
            <person name="Bao Z."/>
        </authorList>
    </citation>
    <scope>NUCLEOTIDE SEQUENCE [LARGE SCALE GENOMIC DNA]</scope>
    <source>
        <strain evidence="1 2">PY_sf001</strain>
    </source>
</reference>
<sequence>MDDQTLALYIPHLGDRIAVKDYCSHPKKTQAEDRKRTLLMSLKKKLSSENDGKHCKKFKHLPGNTNAKKNTRKIELGLLNLDNNVFKQVRTKNGGGTRKIDVDKSMKKGELIDLATSLFFPNGKSKLGSVDDFHFDLRDFSEEVWNANETIGELYQKTGMPLLRFSLSITAKALQVKDNLSPIPDLSAQEQLPSLHSSDEHSSTTSLPDLFTVALVESGLQDIAAQTIVSSDTSFGDSGLHYHDSDVSFNVAWETLNETNSTTVVSAVTGNTHSDDVANNS</sequence>
<dbReference type="AlphaFoldDB" id="A0A210PHE7"/>
<gene>
    <name evidence="1" type="ORF">KP79_PYT23047</name>
</gene>
<name>A0A210PHE7_MIZYE</name>
<evidence type="ECO:0000313" key="2">
    <source>
        <dbReference type="Proteomes" id="UP000242188"/>
    </source>
</evidence>
<protein>
    <submittedName>
        <fullName evidence="1">Uncharacterized protein</fullName>
    </submittedName>
</protein>
<organism evidence="1 2">
    <name type="scientific">Mizuhopecten yessoensis</name>
    <name type="common">Japanese scallop</name>
    <name type="synonym">Patinopecten yessoensis</name>
    <dbReference type="NCBI Taxonomy" id="6573"/>
    <lineage>
        <taxon>Eukaryota</taxon>
        <taxon>Metazoa</taxon>
        <taxon>Spiralia</taxon>
        <taxon>Lophotrochozoa</taxon>
        <taxon>Mollusca</taxon>
        <taxon>Bivalvia</taxon>
        <taxon>Autobranchia</taxon>
        <taxon>Pteriomorphia</taxon>
        <taxon>Pectinida</taxon>
        <taxon>Pectinoidea</taxon>
        <taxon>Pectinidae</taxon>
        <taxon>Mizuhopecten</taxon>
    </lineage>
</organism>
<comment type="caution">
    <text evidence="1">The sequence shown here is derived from an EMBL/GenBank/DDBJ whole genome shotgun (WGS) entry which is preliminary data.</text>
</comment>
<dbReference type="EMBL" id="NEDP02076703">
    <property type="protein sequence ID" value="OWF35846.1"/>
    <property type="molecule type" value="Genomic_DNA"/>
</dbReference>
<evidence type="ECO:0000313" key="1">
    <source>
        <dbReference type="EMBL" id="OWF35846.1"/>
    </source>
</evidence>